<dbReference type="Pfam" id="PF00254">
    <property type="entry name" value="FKBP_C"/>
    <property type="match status" value="1"/>
</dbReference>
<dbReference type="Pfam" id="PF01346">
    <property type="entry name" value="FKBP_N"/>
    <property type="match status" value="1"/>
</dbReference>
<comment type="similarity">
    <text evidence="2 6">Belongs to the FKBP-type PPIase family.</text>
</comment>
<dbReference type="PANTHER" id="PTHR43811">
    <property type="entry name" value="FKBP-TYPE PEPTIDYL-PROLYL CIS-TRANS ISOMERASE FKPA"/>
    <property type="match status" value="1"/>
</dbReference>
<dbReference type="Proteomes" id="UP000321814">
    <property type="component" value="Unassembled WGS sequence"/>
</dbReference>
<gene>
    <name evidence="9" type="primary">fkpA</name>
    <name evidence="9" type="ORF">FU839_15450</name>
</gene>
<dbReference type="GO" id="GO:0003755">
    <property type="term" value="F:peptidyl-prolyl cis-trans isomerase activity"/>
    <property type="evidence" value="ECO:0007669"/>
    <property type="project" value="UniProtKB-UniRule"/>
</dbReference>
<feature type="signal peptide" evidence="7">
    <location>
        <begin position="1"/>
        <end position="19"/>
    </location>
</feature>
<evidence type="ECO:0000259" key="8">
    <source>
        <dbReference type="PROSITE" id="PS50059"/>
    </source>
</evidence>
<evidence type="ECO:0000256" key="7">
    <source>
        <dbReference type="SAM" id="SignalP"/>
    </source>
</evidence>
<dbReference type="InterPro" id="IPR046357">
    <property type="entry name" value="PPIase_dom_sf"/>
</dbReference>
<dbReference type="OrthoDB" id="9814548at2"/>
<feature type="domain" description="PPIase FKBP-type" evidence="8">
    <location>
        <begin position="155"/>
        <end position="239"/>
    </location>
</feature>
<name>A0A5C8LUM0_9GAMM</name>
<comment type="catalytic activity">
    <reaction evidence="1 5 6">
        <text>[protein]-peptidylproline (omega=180) = [protein]-peptidylproline (omega=0)</text>
        <dbReference type="Rhea" id="RHEA:16237"/>
        <dbReference type="Rhea" id="RHEA-COMP:10747"/>
        <dbReference type="Rhea" id="RHEA-COMP:10748"/>
        <dbReference type="ChEBI" id="CHEBI:83833"/>
        <dbReference type="ChEBI" id="CHEBI:83834"/>
        <dbReference type="EC" id="5.2.1.8"/>
    </reaction>
</comment>
<evidence type="ECO:0000256" key="2">
    <source>
        <dbReference type="ARBA" id="ARBA00006577"/>
    </source>
</evidence>
<dbReference type="RefSeq" id="WP_053423288.1">
    <property type="nucleotide sequence ID" value="NZ_BAAAGC010000011.1"/>
</dbReference>
<evidence type="ECO:0000313" key="10">
    <source>
        <dbReference type="Proteomes" id="UP000321814"/>
    </source>
</evidence>
<dbReference type="Gene3D" id="1.10.287.460">
    <property type="entry name" value="Peptidyl-prolyl cis-trans isomerase, FKBP-type, N-terminal domain"/>
    <property type="match status" value="1"/>
</dbReference>
<dbReference type="PROSITE" id="PS50059">
    <property type="entry name" value="FKBP_PPIASE"/>
    <property type="match status" value="1"/>
</dbReference>
<evidence type="ECO:0000256" key="1">
    <source>
        <dbReference type="ARBA" id="ARBA00000971"/>
    </source>
</evidence>
<proteinExistence type="inferred from homology"/>
<dbReference type="InterPro" id="IPR036944">
    <property type="entry name" value="PPIase_FKBP_N_sf"/>
</dbReference>
<reference evidence="9 10" key="1">
    <citation type="submission" date="2019-08" db="EMBL/GenBank/DDBJ databases">
        <title>Draft genome analysis of Rheinheimera tangshanensis isolated from the roots of fresh rice plants (Oryza sativa).</title>
        <authorList>
            <person name="Yu Q."/>
            <person name="Qi Y."/>
            <person name="Zhang H."/>
            <person name="Pu J."/>
        </authorList>
    </citation>
    <scope>NUCLEOTIDE SEQUENCE [LARGE SCALE GENOMIC DNA]</scope>
    <source>
        <strain evidence="9 10">JA3-B52</strain>
    </source>
</reference>
<dbReference type="GO" id="GO:0006457">
    <property type="term" value="P:protein folding"/>
    <property type="evidence" value="ECO:0007669"/>
    <property type="project" value="InterPro"/>
</dbReference>
<keyword evidence="3 5" id="KW-0697">Rotamase</keyword>
<dbReference type="InterPro" id="IPR001179">
    <property type="entry name" value="PPIase_FKBP_dom"/>
</dbReference>
<dbReference type="NCBIfam" id="NF008150">
    <property type="entry name" value="PRK10902.1"/>
    <property type="match status" value="1"/>
</dbReference>
<dbReference type="FunFam" id="3.10.50.40:FF:000006">
    <property type="entry name" value="Peptidyl-prolyl cis-trans isomerase"/>
    <property type="match status" value="1"/>
</dbReference>
<feature type="chain" id="PRO_5022989272" description="Peptidyl-prolyl cis-trans isomerase" evidence="7">
    <location>
        <begin position="20"/>
        <end position="253"/>
    </location>
</feature>
<protein>
    <recommendedName>
        <fullName evidence="6">Peptidyl-prolyl cis-trans isomerase</fullName>
        <ecNumber evidence="6">5.2.1.8</ecNumber>
    </recommendedName>
</protein>
<evidence type="ECO:0000313" key="9">
    <source>
        <dbReference type="EMBL" id="TXK79288.1"/>
    </source>
</evidence>
<evidence type="ECO:0000256" key="6">
    <source>
        <dbReference type="RuleBase" id="RU003915"/>
    </source>
</evidence>
<dbReference type="PANTHER" id="PTHR43811:SF19">
    <property type="entry name" value="39 KDA FK506-BINDING NUCLEAR PROTEIN"/>
    <property type="match status" value="1"/>
</dbReference>
<evidence type="ECO:0000256" key="3">
    <source>
        <dbReference type="ARBA" id="ARBA00023110"/>
    </source>
</evidence>
<sequence length="253" mass="27174">MRLLTKVSLIAATVLTLSACNKEAEQPKPLVLDTDAAKQSYSLGVSAGRFIDTTIKEHEKLGLPLASDTIVRGIQDQLAGKSQLTEEEVQKVMMALEQTAREKQVEVAKAQAEQNIAAGKAYLETNAKKEGVKVTESGLQYEVIQAADGPKPAATDVVRVHYTGTLVDGTEFDSSKERGPAQFPLNQVIKGWTEGVQLMNVGSKFKFTIPAELAYGERDMGTIPANSVLVFDVELLGIGEEAPAAEEAAAEKK</sequence>
<organism evidence="9 10">
    <name type="scientific">Rheinheimera tangshanensis</name>
    <dbReference type="NCBI Taxonomy" id="400153"/>
    <lineage>
        <taxon>Bacteria</taxon>
        <taxon>Pseudomonadati</taxon>
        <taxon>Pseudomonadota</taxon>
        <taxon>Gammaproteobacteria</taxon>
        <taxon>Chromatiales</taxon>
        <taxon>Chromatiaceae</taxon>
        <taxon>Rheinheimera</taxon>
    </lineage>
</organism>
<keyword evidence="4 5" id="KW-0413">Isomerase</keyword>
<dbReference type="InterPro" id="IPR000774">
    <property type="entry name" value="PPIase_FKBP_N"/>
</dbReference>
<dbReference type="EMBL" id="VRLR01000011">
    <property type="protein sequence ID" value="TXK79288.1"/>
    <property type="molecule type" value="Genomic_DNA"/>
</dbReference>
<dbReference type="PROSITE" id="PS51257">
    <property type="entry name" value="PROKAR_LIPOPROTEIN"/>
    <property type="match status" value="1"/>
</dbReference>
<comment type="caution">
    <text evidence="9">The sequence shown here is derived from an EMBL/GenBank/DDBJ whole genome shotgun (WGS) entry which is preliminary data.</text>
</comment>
<evidence type="ECO:0000256" key="4">
    <source>
        <dbReference type="ARBA" id="ARBA00023235"/>
    </source>
</evidence>
<dbReference type="Gene3D" id="3.10.50.40">
    <property type="match status" value="1"/>
</dbReference>
<keyword evidence="10" id="KW-1185">Reference proteome</keyword>
<dbReference type="EC" id="5.2.1.8" evidence="6"/>
<evidence type="ECO:0000256" key="5">
    <source>
        <dbReference type="PROSITE-ProRule" id="PRU00277"/>
    </source>
</evidence>
<keyword evidence="7" id="KW-0732">Signal</keyword>
<dbReference type="SUPFAM" id="SSF54534">
    <property type="entry name" value="FKBP-like"/>
    <property type="match status" value="1"/>
</dbReference>
<dbReference type="AlphaFoldDB" id="A0A5C8LUM0"/>
<accession>A0A5C8LUM0</accession>